<dbReference type="SUPFAM" id="SSF143120">
    <property type="entry name" value="YefM-like"/>
    <property type="match status" value="1"/>
</dbReference>
<dbReference type="OrthoDB" id="5397201at2"/>
<sequence>MSVKFSEDIVPLSDIKINPGKIVRRTSESHRPILLTNRGRGVAVMQSIEDYEQAEEEKAFMRAVVEGLSDLDNQRELNLDDVKNRLGLK</sequence>
<keyword evidence="4" id="KW-1185">Reference proteome</keyword>
<evidence type="ECO:0000256" key="2">
    <source>
        <dbReference type="RuleBase" id="RU362080"/>
    </source>
</evidence>
<evidence type="ECO:0000256" key="1">
    <source>
        <dbReference type="ARBA" id="ARBA00009981"/>
    </source>
</evidence>
<dbReference type="InterPro" id="IPR036165">
    <property type="entry name" value="YefM-like_sf"/>
</dbReference>
<dbReference type="PANTHER" id="PTHR33713:SF11">
    <property type="entry name" value="PREVENT-HOST-DEATH FAMILY PROTEIN"/>
    <property type="match status" value="1"/>
</dbReference>
<gene>
    <name evidence="3" type="ORF">SAMN02745165_03543</name>
</gene>
<accession>A0A1M6N8J9</accession>
<dbReference type="Proteomes" id="UP000184171">
    <property type="component" value="Unassembled WGS sequence"/>
</dbReference>
<dbReference type="Pfam" id="PF02604">
    <property type="entry name" value="PhdYeFM_antitox"/>
    <property type="match status" value="1"/>
</dbReference>
<dbReference type="STRING" id="1122189.SAMN02745165_03543"/>
<reference evidence="3 4" key="1">
    <citation type="submission" date="2016-11" db="EMBL/GenBank/DDBJ databases">
        <authorList>
            <person name="Jaros S."/>
            <person name="Januszkiewicz K."/>
            <person name="Wedrychowicz H."/>
        </authorList>
    </citation>
    <scope>NUCLEOTIDE SEQUENCE [LARGE SCALE GENOMIC DNA]</scope>
    <source>
        <strain evidence="3 4">DSM 5091</strain>
    </source>
</reference>
<dbReference type="Gene3D" id="3.40.1620.10">
    <property type="entry name" value="YefM-like domain"/>
    <property type="match status" value="1"/>
</dbReference>
<comment type="similarity">
    <text evidence="1 2">Belongs to the phD/YefM antitoxin family.</text>
</comment>
<dbReference type="PANTHER" id="PTHR33713">
    <property type="entry name" value="ANTITOXIN YAFN-RELATED"/>
    <property type="match status" value="1"/>
</dbReference>
<proteinExistence type="inferred from homology"/>
<dbReference type="NCBIfam" id="TIGR01552">
    <property type="entry name" value="phd_fam"/>
    <property type="match status" value="1"/>
</dbReference>
<dbReference type="InterPro" id="IPR051405">
    <property type="entry name" value="phD/YefM_antitoxin"/>
</dbReference>
<dbReference type="RefSeq" id="WP_072910057.1">
    <property type="nucleotide sequence ID" value="NZ_FQZT01000025.1"/>
</dbReference>
<organism evidence="3 4">
    <name type="scientific">Malonomonas rubra DSM 5091</name>
    <dbReference type="NCBI Taxonomy" id="1122189"/>
    <lineage>
        <taxon>Bacteria</taxon>
        <taxon>Pseudomonadati</taxon>
        <taxon>Thermodesulfobacteriota</taxon>
        <taxon>Desulfuromonadia</taxon>
        <taxon>Desulfuromonadales</taxon>
        <taxon>Geopsychrobacteraceae</taxon>
        <taxon>Malonomonas</taxon>
    </lineage>
</organism>
<dbReference type="AlphaFoldDB" id="A0A1M6N8J9"/>
<evidence type="ECO:0000313" key="4">
    <source>
        <dbReference type="Proteomes" id="UP000184171"/>
    </source>
</evidence>
<dbReference type="InterPro" id="IPR006442">
    <property type="entry name" value="Antitoxin_Phd/YefM"/>
</dbReference>
<dbReference type="EMBL" id="FQZT01000025">
    <property type="protein sequence ID" value="SHJ91964.1"/>
    <property type="molecule type" value="Genomic_DNA"/>
</dbReference>
<protein>
    <recommendedName>
        <fullName evidence="2">Antitoxin</fullName>
    </recommendedName>
</protein>
<evidence type="ECO:0000313" key="3">
    <source>
        <dbReference type="EMBL" id="SHJ91964.1"/>
    </source>
</evidence>
<comment type="function">
    <text evidence="2">Antitoxin component of a type II toxin-antitoxin (TA) system.</text>
</comment>
<name>A0A1M6N8J9_MALRU</name>